<dbReference type="EMBL" id="JBBNAE010000004">
    <property type="protein sequence ID" value="KAK9129197.1"/>
    <property type="molecule type" value="Genomic_DNA"/>
</dbReference>
<evidence type="ECO:0000256" key="2">
    <source>
        <dbReference type="ARBA" id="ARBA00004441"/>
    </source>
</evidence>
<dbReference type="Proteomes" id="UP001417504">
    <property type="component" value="Unassembled WGS sequence"/>
</dbReference>
<gene>
    <name evidence="14" type="ORF">Sjap_009684</name>
</gene>
<evidence type="ECO:0000256" key="1">
    <source>
        <dbReference type="ARBA" id="ARBA00004396"/>
    </source>
</evidence>
<dbReference type="GO" id="GO:0046930">
    <property type="term" value="C:pore complex"/>
    <property type="evidence" value="ECO:0007669"/>
    <property type="project" value="UniProtKB-KW"/>
</dbReference>
<proteinExistence type="inferred from homology"/>
<keyword evidence="7" id="KW-0934">Plastid</keyword>
<keyword evidence="8" id="KW-0812">Transmembrane</keyword>
<evidence type="ECO:0000256" key="6">
    <source>
        <dbReference type="ARBA" id="ARBA00022528"/>
    </source>
</evidence>
<evidence type="ECO:0000313" key="14">
    <source>
        <dbReference type="EMBL" id="KAK9129197.1"/>
    </source>
</evidence>
<dbReference type="GO" id="GO:0015288">
    <property type="term" value="F:porin activity"/>
    <property type="evidence" value="ECO:0007669"/>
    <property type="project" value="UniProtKB-KW"/>
</dbReference>
<name>A0AAP0JAA6_9MAGN</name>
<comment type="function">
    <text evidence="13">Voltage-dependent rectifying anion channel that facilitates the translocation between chloroplast and cytoplasm of phosphorylated carbohydrates such as triosephosphate, 3-phosphoglycerate and inorganic phosphate (Pi) depending of ATP to triosephosphate ratio in the plastidial intermembrane space; in high triosephosphate/ATP conditions (e.g. photosynthesis), export of triosphosphate from chloroplast (outward rectifying channels), but in high ATP/triosephosphate conditions (e.g. dark phase), import of phosphosolutes (inward rectifying channels).</text>
</comment>
<evidence type="ECO:0000256" key="10">
    <source>
        <dbReference type="ARBA" id="ARBA00023065"/>
    </source>
</evidence>
<evidence type="ECO:0000256" key="13">
    <source>
        <dbReference type="ARBA" id="ARBA00024941"/>
    </source>
</evidence>
<keyword evidence="12" id="KW-0472">Membrane</keyword>
<accession>A0AAP0JAA6</accession>
<evidence type="ECO:0000313" key="15">
    <source>
        <dbReference type="Proteomes" id="UP001417504"/>
    </source>
</evidence>
<sequence>METSLRYDGQTKSLRIHAKEKFSLSPDAFLQVHGELDTYYFDRSRCKAMIRHMSPWVSLGVGLQYNKRDKFRYRAHGKKEFPLTNDGLLSLKVKATGDTDTDFGEKNGKAAAELVLTKINFRVDQDIRLKVGYEMSEQVSYAQIREDNWTFNLDNTGRWNLRFDL</sequence>
<dbReference type="InterPro" id="IPR034575">
    <property type="entry name" value="OEP21"/>
</dbReference>
<keyword evidence="15" id="KW-1185">Reference proteome</keyword>
<dbReference type="PANTHER" id="PTHR35993:SF1">
    <property type="entry name" value="OUTER ENVELOPE PORE PROTEIN 21B, CHLOROPLASTIC"/>
    <property type="match status" value="1"/>
</dbReference>
<protein>
    <submittedName>
        <fullName evidence="14">Uncharacterized protein</fullName>
    </submittedName>
</protein>
<evidence type="ECO:0000256" key="4">
    <source>
        <dbReference type="ARBA" id="ARBA00022448"/>
    </source>
</evidence>
<keyword evidence="6" id="KW-0150">Chloroplast</keyword>
<evidence type="ECO:0000256" key="12">
    <source>
        <dbReference type="ARBA" id="ARBA00023136"/>
    </source>
</evidence>
<evidence type="ECO:0000256" key="7">
    <source>
        <dbReference type="ARBA" id="ARBA00022640"/>
    </source>
</evidence>
<dbReference type="GO" id="GO:0008308">
    <property type="term" value="F:voltage-gated monoatomic anion channel activity"/>
    <property type="evidence" value="ECO:0007669"/>
    <property type="project" value="InterPro"/>
</dbReference>
<evidence type="ECO:0000256" key="9">
    <source>
        <dbReference type="ARBA" id="ARBA00022805"/>
    </source>
</evidence>
<evidence type="ECO:0000256" key="5">
    <source>
        <dbReference type="ARBA" id="ARBA00022452"/>
    </source>
</evidence>
<dbReference type="AlphaFoldDB" id="A0AAP0JAA6"/>
<dbReference type="GO" id="GO:0009707">
    <property type="term" value="C:chloroplast outer membrane"/>
    <property type="evidence" value="ECO:0007669"/>
    <property type="project" value="UniProtKB-SubCell"/>
</dbReference>
<dbReference type="GO" id="GO:0034426">
    <property type="term" value="C:etioplast membrane"/>
    <property type="evidence" value="ECO:0007669"/>
    <property type="project" value="UniProtKB-SubCell"/>
</dbReference>
<comment type="caution">
    <text evidence="14">The sequence shown here is derived from an EMBL/GenBank/DDBJ whole genome shotgun (WGS) entry which is preliminary data.</text>
</comment>
<evidence type="ECO:0000256" key="8">
    <source>
        <dbReference type="ARBA" id="ARBA00022692"/>
    </source>
</evidence>
<reference evidence="14 15" key="1">
    <citation type="submission" date="2024-01" db="EMBL/GenBank/DDBJ databases">
        <title>Genome assemblies of Stephania.</title>
        <authorList>
            <person name="Yang L."/>
        </authorList>
    </citation>
    <scope>NUCLEOTIDE SEQUENCE [LARGE SCALE GENOMIC DNA]</scope>
    <source>
        <strain evidence="14">QJT</strain>
        <tissue evidence="14">Leaf</tissue>
    </source>
</reference>
<evidence type="ECO:0000256" key="11">
    <source>
        <dbReference type="ARBA" id="ARBA00023114"/>
    </source>
</evidence>
<organism evidence="14 15">
    <name type="scientific">Stephania japonica</name>
    <dbReference type="NCBI Taxonomy" id="461633"/>
    <lineage>
        <taxon>Eukaryota</taxon>
        <taxon>Viridiplantae</taxon>
        <taxon>Streptophyta</taxon>
        <taxon>Embryophyta</taxon>
        <taxon>Tracheophyta</taxon>
        <taxon>Spermatophyta</taxon>
        <taxon>Magnoliopsida</taxon>
        <taxon>Ranunculales</taxon>
        <taxon>Menispermaceae</taxon>
        <taxon>Menispermoideae</taxon>
        <taxon>Cissampelideae</taxon>
        <taxon>Stephania</taxon>
    </lineage>
</organism>
<keyword evidence="9" id="KW-1002">Plastid outer membrane</keyword>
<comment type="similarity">
    <text evidence="3">Belongs to the plastid outer envelope porin OEP21 (TC 1.B.29) family.</text>
</comment>
<keyword evidence="4" id="KW-0813">Transport</keyword>
<dbReference type="PANTHER" id="PTHR35993">
    <property type="entry name" value="OUTER ENVELOPE PORE PROTEIN 21B, CHLOROPLASTIC"/>
    <property type="match status" value="1"/>
</dbReference>
<keyword evidence="11" id="KW-0626">Porin</keyword>
<dbReference type="GO" id="GO:0044070">
    <property type="term" value="P:regulation of monoatomic anion transport"/>
    <property type="evidence" value="ECO:0007669"/>
    <property type="project" value="InterPro"/>
</dbReference>
<comment type="subcellular location">
    <subcellularLocation>
        <location evidence="1">Plastid</location>
        <location evidence="1">Chloroplast outer membrane</location>
        <topology evidence="1">Multi-pass membrane protein</topology>
    </subcellularLocation>
    <subcellularLocation>
        <location evidence="2">Plastid</location>
        <location evidence="2">Etioplast membrane</location>
        <topology evidence="2">Multi-pass membrane protein</topology>
    </subcellularLocation>
</comment>
<keyword evidence="10" id="KW-0406">Ion transport</keyword>
<evidence type="ECO:0000256" key="3">
    <source>
        <dbReference type="ARBA" id="ARBA00009945"/>
    </source>
</evidence>
<keyword evidence="5" id="KW-1134">Transmembrane beta strand</keyword>